<evidence type="ECO:0000313" key="2">
    <source>
        <dbReference type="EMBL" id="MFB2877747.1"/>
    </source>
</evidence>
<comment type="caution">
    <text evidence="2">The sequence shown here is derived from an EMBL/GenBank/DDBJ whole genome shotgun (WGS) entry which is preliminary data.</text>
</comment>
<protein>
    <submittedName>
        <fullName evidence="2">Uncharacterized protein</fullName>
    </submittedName>
</protein>
<proteinExistence type="predicted"/>
<keyword evidence="3" id="KW-1185">Reference proteome</keyword>
<name>A0ABV4X4N9_9CYAN</name>
<dbReference type="Proteomes" id="UP001576774">
    <property type="component" value="Unassembled WGS sequence"/>
</dbReference>
<organism evidence="2 3">
    <name type="scientific">Floridaenema aerugineum BLCC-F46</name>
    <dbReference type="NCBI Taxonomy" id="3153654"/>
    <lineage>
        <taxon>Bacteria</taxon>
        <taxon>Bacillati</taxon>
        <taxon>Cyanobacteriota</taxon>
        <taxon>Cyanophyceae</taxon>
        <taxon>Oscillatoriophycideae</taxon>
        <taxon>Aerosakkonematales</taxon>
        <taxon>Aerosakkonemataceae</taxon>
        <taxon>Floridanema</taxon>
        <taxon>Floridanema aerugineum</taxon>
    </lineage>
</organism>
<accession>A0ABV4X4N9</accession>
<dbReference type="RefSeq" id="WP_413270841.1">
    <property type="nucleotide sequence ID" value="NZ_JBHFNQ010000101.1"/>
</dbReference>
<reference evidence="2 3" key="1">
    <citation type="submission" date="2024-09" db="EMBL/GenBank/DDBJ databases">
        <title>Floridaenema gen nov. (Aerosakkonemataceae, Aerosakkonematales ord. nov., Cyanobacteria) from benthic tropical and subtropical fresh waters, with the description of four new species.</title>
        <authorList>
            <person name="Moretto J.A."/>
            <person name="Berthold D.E."/>
            <person name="Lefler F.W."/>
            <person name="Huang I.-S."/>
            <person name="Laughinghouse H. IV."/>
        </authorList>
    </citation>
    <scope>NUCLEOTIDE SEQUENCE [LARGE SCALE GENOMIC DNA]</scope>
    <source>
        <strain evidence="2 3">BLCC-F46</strain>
    </source>
</reference>
<gene>
    <name evidence="2" type="ORF">ACE1CC_12910</name>
</gene>
<evidence type="ECO:0000256" key="1">
    <source>
        <dbReference type="SAM" id="MobiDB-lite"/>
    </source>
</evidence>
<evidence type="ECO:0000313" key="3">
    <source>
        <dbReference type="Proteomes" id="UP001576774"/>
    </source>
</evidence>
<feature type="compositionally biased region" description="Polar residues" evidence="1">
    <location>
        <begin position="191"/>
        <end position="213"/>
    </location>
</feature>
<feature type="region of interest" description="Disordered" evidence="1">
    <location>
        <begin position="179"/>
        <end position="213"/>
    </location>
</feature>
<dbReference type="EMBL" id="JBHFNQ010000101">
    <property type="protein sequence ID" value="MFB2877747.1"/>
    <property type="molecule type" value="Genomic_DNA"/>
</dbReference>
<sequence length="213" mass="24408">MKSNSGSSLFELSPQNQPVPDSFKVMTNLLLENGANKEVIAAMLEIAQFSIHHVRWLAGPVIVHQSLWMETLPKWLIEVIYLDRLERIFQEHETGEIGVLATPAEVLACMYPATMEAPLHSDWVNVYLWVGNEVFSKHQRLQETSLWQLLGEDRPVKFESIKSDFERLARDIRRKVVEAAKQRGWGKKPLPSTTASQKSPPDTENRPLQYTLF</sequence>